<keyword evidence="12 14" id="KW-0324">Glycolysis</keyword>
<comment type="catalytic activity">
    <reaction evidence="13 14">
        <text>beta-D-fructose 6-phosphate + ATP = beta-D-fructose 1,6-bisphosphate + ADP + H(+)</text>
        <dbReference type="Rhea" id="RHEA:16109"/>
        <dbReference type="ChEBI" id="CHEBI:15378"/>
        <dbReference type="ChEBI" id="CHEBI:30616"/>
        <dbReference type="ChEBI" id="CHEBI:32966"/>
        <dbReference type="ChEBI" id="CHEBI:57634"/>
        <dbReference type="ChEBI" id="CHEBI:456216"/>
        <dbReference type="EC" id="2.7.1.11"/>
    </reaction>
</comment>
<dbReference type="GO" id="GO:0070095">
    <property type="term" value="F:fructose-6-phosphate binding"/>
    <property type="evidence" value="ECO:0007669"/>
    <property type="project" value="TreeGrafter"/>
</dbReference>
<dbReference type="EMBL" id="VSIV01000315">
    <property type="protein sequence ID" value="TYB32587.1"/>
    <property type="molecule type" value="Genomic_DNA"/>
</dbReference>
<dbReference type="AlphaFoldDB" id="A0A5D0MFX8"/>
<feature type="binding site" evidence="14">
    <location>
        <position position="163"/>
    </location>
    <ligand>
        <name>substrate</name>
        <note>ligand shared between dimeric partners</note>
    </ligand>
</feature>
<keyword evidence="5 14" id="KW-0021">Allosteric enzyme</keyword>
<dbReference type="InterPro" id="IPR012828">
    <property type="entry name" value="PFKA_ATP_prok"/>
</dbReference>
<dbReference type="FunFam" id="3.40.50.460:FF:000002">
    <property type="entry name" value="ATP-dependent 6-phosphofructokinase"/>
    <property type="match status" value="1"/>
</dbReference>
<dbReference type="GO" id="GO:0061621">
    <property type="term" value="P:canonical glycolysis"/>
    <property type="evidence" value="ECO:0007669"/>
    <property type="project" value="TreeGrafter"/>
</dbReference>
<dbReference type="NCBIfam" id="TIGR02482">
    <property type="entry name" value="PFKA_ATP"/>
    <property type="match status" value="1"/>
</dbReference>
<feature type="binding site" description="in other chain" evidence="14">
    <location>
        <begin position="214"/>
        <end position="216"/>
    </location>
    <ligand>
        <name>ADP</name>
        <dbReference type="ChEBI" id="CHEBI:456216"/>
        <note>allosteric activator; ligand shared between dimeric partners</note>
    </ligand>
</feature>
<dbReference type="HAMAP" id="MF_00339">
    <property type="entry name" value="Phosphofructokinase_I_B1"/>
    <property type="match status" value="1"/>
</dbReference>
<keyword evidence="6 14" id="KW-0808">Transferase</keyword>
<evidence type="ECO:0000256" key="10">
    <source>
        <dbReference type="ARBA" id="ARBA00022840"/>
    </source>
</evidence>
<dbReference type="NCBIfam" id="NF002872">
    <property type="entry name" value="PRK03202.1"/>
    <property type="match status" value="1"/>
</dbReference>
<keyword evidence="9 14" id="KW-0418">Kinase</keyword>
<comment type="cofactor">
    <cofactor evidence="1 14">
        <name>Mg(2+)</name>
        <dbReference type="ChEBI" id="CHEBI:18420"/>
    </cofactor>
</comment>
<dbReference type="GO" id="GO:0006002">
    <property type="term" value="P:fructose 6-phosphate metabolic process"/>
    <property type="evidence" value="ECO:0007669"/>
    <property type="project" value="UniProtKB-UniRule"/>
</dbReference>
<dbReference type="GO" id="GO:0030388">
    <property type="term" value="P:fructose 1,6-bisphosphate metabolic process"/>
    <property type="evidence" value="ECO:0007669"/>
    <property type="project" value="TreeGrafter"/>
</dbReference>
<reference evidence="16 17" key="1">
    <citation type="submission" date="2019-08" db="EMBL/GenBank/DDBJ databases">
        <title>Genomic characterization of a novel candidate phylum (ARYD3) from a high temperature, high salinity tertiary oil reservoir in north central Oklahoma, USA.</title>
        <authorList>
            <person name="Youssef N.H."/>
            <person name="Yadav A."/>
            <person name="Elshahed M.S."/>
        </authorList>
    </citation>
    <scope>NUCLEOTIDE SEQUENCE [LARGE SCALE GENOMIC DNA]</scope>
    <source>
        <strain evidence="16">ARYD1</strain>
    </source>
</reference>
<evidence type="ECO:0000256" key="1">
    <source>
        <dbReference type="ARBA" id="ARBA00001946"/>
    </source>
</evidence>
<dbReference type="RefSeq" id="WP_303701900.1">
    <property type="nucleotide sequence ID" value="NZ_VSIV01000315.1"/>
</dbReference>
<evidence type="ECO:0000256" key="14">
    <source>
        <dbReference type="HAMAP-Rule" id="MF_00339"/>
    </source>
</evidence>
<dbReference type="InterPro" id="IPR000023">
    <property type="entry name" value="Phosphofructokinase_dom"/>
</dbReference>
<gene>
    <name evidence="14 16" type="primary">pfkA</name>
    <name evidence="16" type="ORF">FXF49_10760</name>
</gene>
<dbReference type="GO" id="GO:0005524">
    <property type="term" value="F:ATP binding"/>
    <property type="evidence" value="ECO:0007669"/>
    <property type="project" value="UniProtKB-UniRule"/>
</dbReference>
<comment type="caution">
    <text evidence="16">The sequence shown here is derived from an EMBL/GenBank/DDBJ whole genome shotgun (WGS) entry which is preliminary data.</text>
</comment>
<evidence type="ECO:0000256" key="8">
    <source>
        <dbReference type="ARBA" id="ARBA00022741"/>
    </source>
</evidence>
<protein>
    <recommendedName>
        <fullName evidence="14">ATP-dependent 6-phosphofructokinase</fullName>
        <shortName evidence="14">ATP-PFK</shortName>
        <shortName evidence="14">Phosphofructokinase</shortName>
        <ecNumber evidence="14">2.7.1.11</ecNumber>
    </recommendedName>
    <alternativeName>
        <fullName evidence="14">Phosphohexokinase</fullName>
    </alternativeName>
</protein>
<feature type="binding site" evidence="14">
    <location>
        <begin position="21"/>
        <end position="25"/>
    </location>
    <ligand>
        <name>ADP</name>
        <dbReference type="ChEBI" id="CHEBI:456216"/>
        <note>allosteric activator; ligand shared between dimeric partners</note>
    </ligand>
</feature>
<dbReference type="UniPathway" id="UPA00109">
    <property type="reaction ID" value="UER00182"/>
</dbReference>
<dbReference type="SUPFAM" id="SSF53784">
    <property type="entry name" value="Phosphofructokinase"/>
    <property type="match status" value="1"/>
</dbReference>
<evidence type="ECO:0000256" key="9">
    <source>
        <dbReference type="ARBA" id="ARBA00022777"/>
    </source>
</evidence>
<evidence type="ECO:0000256" key="3">
    <source>
        <dbReference type="ARBA" id="ARBA00004679"/>
    </source>
</evidence>
<feature type="binding site" evidence="14">
    <location>
        <begin position="72"/>
        <end position="73"/>
    </location>
    <ligand>
        <name>ATP</name>
        <dbReference type="ChEBI" id="CHEBI:30616"/>
    </ligand>
</feature>
<comment type="similarity">
    <text evidence="14">Belongs to the phosphofructokinase type A (PFKA) family. ATP-dependent PFK group I subfamily. Prokaryotic clade 'B1' sub-subfamily.</text>
</comment>
<dbReference type="GO" id="GO:0046872">
    <property type="term" value="F:metal ion binding"/>
    <property type="evidence" value="ECO:0007669"/>
    <property type="project" value="UniProtKB-KW"/>
</dbReference>
<dbReference type="InterPro" id="IPR015912">
    <property type="entry name" value="Phosphofructokinase_CS"/>
</dbReference>
<accession>A0A5D0MFX8</accession>
<sequence length="320" mass="34668">MKRIAVMTSGGDCPGMNAAIRSVVRTALNYEIEVYGVEQGYSGLMENQFVKLESKSVANMIQRGGTFLRSARAPEFKEEEGQLKAMENLKNQGVEGLIVIGGDGSLAGAKVIHDKYNFPVIGIPGSIDNDIYGTDMSIGVDTALNTILWCIDTINDTASSHDRTFIIEVMGRNCGYLALMSAISGGAEAALIPEVPFKIENIINKIKERYEEGKTRSVIILAEGVGSASDFGKTFDMIGGFETRITVLGHIQRGGSPTHFDRILATRMGASAVDSLLNGESGVMTALQERKIELIPLGKVLNNKRKMDKKLLEIAEMLSK</sequence>
<comment type="subcellular location">
    <subcellularLocation>
        <location evidence="2 14">Cytoplasm</location>
    </subcellularLocation>
</comment>
<dbReference type="Gene3D" id="3.40.50.460">
    <property type="entry name" value="Phosphofructokinase domain"/>
    <property type="match status" value="1"/>
</dbReference>
<feature type="binding site" description="in other chain" evidence="14">
    <location>
        <begin position="126"/>
        <end position="128"/>
    </location>
    <ligand>
        <name>substrate</name>
        <note>ligand shared between dimeric partners</note>
    </ligand>
</feature>
<comment type="activity regulation">
    <text evidence="14">Allosterically activated by ADP and other diphosphonucleosides, and allosterically inhibited by phosphoenolpyruvate.</text>
</comment>
<comment type="function">
    <text evidence="14">Catalyzes the phosphorylation of D-fructose 6-phosphate to fructose 1,6-bisphosphate by ATP, the first committing step of glycolysis.</text>
</comment>
<dbReference type="InterPro" id="IPR035966">
    <property type="entry name" value="PKF_sf"/>
</dbReference>
<dbReference type="GO" id="GO:0016208">
    <property type="term" value="F:AMP binding"/>
    <property type="evidence" value="ECO:0007669"/>
    <property type="project" value="TreeGrafter"/>
</dbReference>
<dbReference type="GO" id="GO:0042802">
    <property type="term" value="F:identical protein binding"/>
    <property type="evidence" value="ECO:0007669"/>
    <property type="project" value="TreeGrafter"/>
</dbReference>
<evidence type="ECO:0000256" key="7">
    <source>
        <dbReference type="ARBA" id="ARBA00022723"/>
    </source>
</evidence>
<feature type="binding site" description="in other chain" evidence="14">
    <location>
        <begin position="186"/>
        <end position="188"/>
    </location>
    <ligand>
        <name>ADP</name>
        <dbReference type="ChEBI" id="CHEBI:456216"/>
        <note>allosteric activator; ligand shared between dimeric partners</note>
    </ligand>
</feature>
<comment type="subunit">
    <text evidence="14">Homotetramer.</text>
</comment>
<feature type="binding site" evidence="14">
    <location>
        <position position="11"/>
    </location>
    <ligand>
        <name>ATP</name>
        <dbReference type="ChEBI" id="CHEBI:30616"/>
    </ligand>
</feature>
<evidence type="ECO:0000256" key="4">
    <source>
        <dbReference type="ARBA" id="ARBA00022490"/>
    </source>
</evidence>
<dbReference type="InterPro" id="IPR022953">
    <property type="entry name" value="ATP_PFK"/>
</dbReference>
<keyword evidence="11 14" id="KW-0460">Magnesium</keyword>
<evidence type="ECO:0000313" key="16">
    <source>
        <dbReference type="EMBL" id="TYB32587.1"/>
    </source>
</evidence>
<feature type="binding site" evidence="14">
    <location>
        <begin position="102"/>
        <end position="105"/>
    </location>
    <ligand>
        <name>ATP</name>
        <dbReference type="ChEBI" id="CHEBI:30616"/>
    </ligand>
</feature>
<evidence type="ECO:0000256" key="2">
    <source>
        <dbReference type="ARBA" id="ARBA00004496"/>
    </source>
</evidence>
<name>A0A5D0MFX8_FLESI</name>
<feature type="binding site" description="in other chain" evidence="14">
    <location>
        <begin position="170"/>
        <end position="172"/>
    </location>
    <ligand>
        <name>substrate</name>
        <note>ligand shared between dimeric partners</note>
    </ligand>
</feature>
<feature type="domain" description="Phosphofructokinase" evidence="15">
    <location>
        <begin position="3"/>
        <end position="275"/>
    </location>
</feature>
<evidence type="ECO:0000256" key="6">
    <source>
        <dbReference type="ARBA" id="ARBA00022679"/>
    </source>
</evidence>
<feature type="binding site" evidence="14">
    <location>
        <position position="244"/>
    </location>
    <ligand>
        <name>substrate</name>
        <note>ligand shared between dimeric partners</note>
    </ligand>
</feature>
<keyword evidence="10 14" id="KW-0067">ATP-binding</keyword>
<evidence type="ECO:0000259" key="15">
    <source>
        <dbReference type="Pfam" id="PF00365"/>
    </source>
</evidence>
<proteinExistence type="inferred from homology"/>
<comment type="pathway">
    <text evidence="3 14">Carbohydrate degradation; glycolysis; D-glyceraldehyde 3-phosphate and glycerone phosphate from D-glucose: step 3/4.</text>
</comment>
<dbReference type="Proteomes" id="UP000323337">
    <property type="component" value="Unassembled WGS sequence"/>
</dbReference>
<dbReference type="InterPro" id="IPR012003">
    <property type="entry name" value="ATP_PFK_prok-type"/>
</dbReference>
<feature type="binding site" description="in other chain" evidence="14">
    <location>
        <begin position="250"/>
        <end position="253"/>
    </location>
    <ligand>
        <name>substrate</name>
        <note>ligand shared between dimeric partners</note>
    </ligand>
</feature>
<keyword evidence="8 14" id="KW-0547">Nucleotide-binding</keyword>
<dbReference type="FunFam" id="3.40.50.450:FF:000001">
    <property type="entry name" value="ATP-dependent 6-phosphofructokinase"/>
    <property type="match status" value="1"/>
</dbReference>
<dbReference type="GO" id="GO:0048029">
    <property type="term" value="F:monosaccharide binding"/>
    <property type="evidence" value="ECO:0007669"/>
    <property type="project" value="TreeGrafter"/>
</dbReference>
<evidence type="ECO:0000313" key="17">
    <source>
        <dbReference type="Proteomes" id="UP000323337"/>
    </source>
</evidence>
<evidence type="ECO:0000256" key="5">
    <source>
        <dbReference type="ARBA" id="ARBA00022533"/>
    </source>
</evidence>
<dbReference type="PIRSF" id="PIRSF000532">
    <property type="entry name" value="ATP_PFK_prok"/>
    <property type="match status" value="1"/>
</dbReference>
<evidence type="ECO:0000256" key="12">
    <source>
        <dbReference type="ARBA" id="ARBA00023152"/>
    </source>
</evidence>
<dbReference type="PANTHER" id="PTHR13697">
    <property type="entry name" value="PHOSPHOFRUCTOKINASE"/>
    <property type="match status" value="1"/>
</dbReference>
<comment type="caution">
    <text evidence="14">Lacks conserved residue(s) required for the propagation of feature annotation.</text>
</comment>
<keyword evidence="7 14" id="KW-0479">Metal-binding</keyword>
<evidence type="ECO:0000256" key="13">
    <source>
        <dbReference type="ARBA" id="ARBA00048070"/>
    </source>
</evidence>
<dbReference type="PROSITE" id="PS00433">
    <property type="entry name" value="PHOSPHOFRUCTOKINASE"/>
    <property type="match status" value="1"/>
</dbReference>
<evidence type="ECO:0000256" key="11">
    <source>
        <dbReference type="ARBA" id="ARBA00022842"/>
    </source>
</evidence>
<dbReference type="GO" id="GO:0003872">
    <property type="term" value="F:6-phosphofructokinase activity"/>
    <property type="evidence" value="ECO:0007669"/>
    <property type="project" value="UniProtKB-UniRule"/>
</dbReference>
<feature type="active site" description="Proton acceptor" evidence="14">
    <location>
        <position position="128"/>
    </location>
</feature>
<dbReference type="GO" id="GO:0005945">
    <property type="term" value="C:6-phosphofructokinase complex"/>
    <property type="evidence" value="ECO:0007669"/>
    <property type="project" value="TreeGrafter"/>
</dbReference>
<dbReference type="EC" id="2.7.1.11" evidence="14"/>
<dbReference type="Gene3D" id="3.40.50.450">
    <property type="match status" value="1"/>
</dbReference>
<feature type="binding site" evidence="14">
    <location>
        <position position="103"/>
    </location>
    <ligand>
        <name>Mg(2+)</name>
        <dbReference type="ChEBI" id="CHEBI:18420"/>
        <note>catalytic</note>
    </ligand>
</feature>
<organism evidence="16 17">
    <name type="scientific">Flexistipes sinusarabici</name>
    <dbReference type="NCBI Taxonomy" id="2352"/>
    <lineage>
        <taxon>Bacteria</taxon>
        <taxon>Pseudomonadati</taxon>
        <taxon>Deferribacterota</taxon>
        <taxon>Deferribacteres</taxon>
        <taxon>Deferribacterales</taxon>
        <taxon>Flexistipitaceae</taxon>
        <taxon>Flexistipes</taxon>
    </lineage>
</organism>
<dbReference type="PRINTS" id="PR00476">
    <property type="entry name" value="PHFRCTKINASE"/>
</dbReference>
<dbReference type="PANTHER" id="PTHR13697:SF4">
    <property type="entry name" value="ATP-DEPENDENT 6-PHOSPHOFRUCTOKINASE"/>
    <property type="match status" value="1"/>
</dbReference>
<dbReference type="Pfam" id="PF00365">
    <property type="entry name" value="PFK"/>
    <property type="match status" value="1"/>
</dbReference>
<keyword evidence="4 14" id="KW-0963">Cytoplasm</keyword>
<feature type="binding site" description="in other chain" evidence="14">
    <location>
        <position position="223"/>
    </location>
    <ligand>
        <name>substrate</name>
        <note>ligand shared between dimeric partners</note>
    </ligand>
</feature>